<dbReference type="GO" id="GO:0004781">
    <property type="term" value="F:sulfate adenylyltransferase (ATP) activity"/>
    <property type="evidence" value="ECO:0007669"/>
    <property type="project" value="UniProtKB-EC"/>
</dbReference>
<dbReference type="InterPro" id="IPR027417">
    <property type="entry name" value="P-loop_NTPase"/>
</dbReference>
<evidence type="ECO:0000256" key="1">
    <source>
        <dbReference type="ARBA" id="ARBA00012391"/>
    </source>
</evidence>
<keyword evidence="2 8" id="KW-0808">Transferase</keyword>
<dbReference type="SUPFAM" id="SSF52540">
    <property type="entry name" value="P-loop containing nucleoside triphosphate hydrolases"/>
    <property type="match status" value="1"/>
</dbReference>
<dbReference type="OrthoDB" id="9804504at2"/>
<dbReference type="Pfam" id="PF00009">
    <property type="entry name" value="GTP_EFTU"/>
    <property type="match status" value="1"/>
</dbReference>
<keyword evidence="6" id="KW-0342">GTP-binding</keyword>
<reference evidence="8 9" key="1">
    <citation type="submission" date="2019-07" db="EMBL/GenBank/DDBJ databases">
        <title>Rhodococcus cavernicolus sp. nov., isolated from a cave.</title>
        <authorList>
            <person name="Lee S.D."/>
        </authorList>
    </citation>
    <scope>NUCLEOTIDE SEQUENCE [LARGE SCALE GENOMIC DNA]</scope>
    <source>
        <strain evidence="8 9">C1-24</strain>
    </source>
</reference>
<dbReference type="InterPro" id="IPR050100">
    <property type="entry name" value="TRAFAC_GTPase_members"/>
</dbReference>
<dbReference type="InterPro" id="IPR011779">
    <property type="entry name" value="SO4_adenylTrfase_lsu"/>
</dbReference>
<dbReference type="PROSITE" id="PS00301">
    <property type="entry name" value="G_TR_1"/>
    <property type="match status" value="1"/>
</dbReference>
<dbReference type="InterPro" id="IPR054696">
    <property type="entry name" value="GTP-eEF1A_C"/>
</dbReference>
<dbReference type="SUPFAM" id="SSF50465">
    <property type="entry name" value="EF-Tu/eEF-1alpha/eIF2-gamma C-terminal domain"/>
    <property type="match status" value="1"/>
</dbReference>
<dbReference type="NCBIfam" id="TIGR02034">
    <property type="entry name" value="CysN"/>
    <property type="match status" value="1"/>
</dbReference>
<dbReference type="InterPro" id="IPR044138">
    <property type="entry name" value="CysN_II"/>
</dbReference>
<feature type="domain" description="Tr-type G" evidence="7">
    <location>
        <begin position="12"/>
        <end position="226"/>
    </location>
</feature>
<evidence type="ECO:0000313" key="9">
    <source>
        <dbReference type="Proteomes" id="UP000322244"/>
    </source>
</evidence>
<dbReference type="GO" id="GO:0006790">
    <property type="term" value="P:sulfur compound metabolic process"/>
    <property type="evidence" value="ECO:0007669"/>
    <property type="project" value="InterPro"/>
</dbReference>
<keyword evidence="9" id="KW-1185">Reference proteome</keyword>
<dbReference type="InterPro" id="IPR009001">
    <property type="entry name" value="Transl_elong_EF1A/Init_IF2_C"/>
</dbReference>
<dbReference type="PRINTS" id="PR00315">
    <property type="entry name" value="ELONGATNFCT"/>
</dbReference>
<dbReference type="GO" id="GO:0003924">
    <property type="term" value="F:GTPase activity"/>
    <property type="evidence" value="ECO:0007669"/>
    <property type="project" value="InterPro"/>
</dbReference>
<dbReference type="Proteomes" id="UP000322244">
    <property type="component" value="Unassembled WGS sequence"/>
</dbReference>
<dbReference type="PROSITE" id="PS51722">
    <property type="entry name" value="G_TR_2"/>
    <property type="match status" value="1"/>
</dbReference>
<dbReference type="Pfam" id="PF22594">
    <property type="entry name" value="GTP-eEF1A_C"/>
    <property type="match status" value="1"/>
</dbReference>
<dbReference type="CDD" id="cd04095">
    <property type="entry name" value="CysN_NoDQ_III"/>
    <property type="match status" value="1"/>
</dbReference>
<evidence type="ECO:0000256" key="3">
    <source>
        <dbReference type="ARBA" id="ARBA00022695"/>
    </source>
</evidence>
<protein>
    <recommendedName>
        <fullName evidence="1">sulfate adenylyltransferase</fullName>
        <ecNumber evidence="1">2.7.7.4</ecNumber>
    </recommendedName>
</protein>
<dbReference type="InterPro" id="IPR041757">
    <property type="entry name" value="CysN_GTP-bd"/>
</dbReference>
<dbReference type="InterPro" id="IPR044139">
    <property type="entry name" value="CysN_NoDQ_III"/>
</dbReference>
<dbReference type="CDD" id="cd04166">
    <property type="entry name" value="CysN_ATPS"/>
    <property type="match status" value="1"/>
</dbReference>
<dbReference type="SUPFAM" id="SSF50447">
    <property type="entry name" value="Translation proteins"/>
    <property type="match status" value="1"/>
</dbReference>
<dbReference type="Gene3D" id="2.40.30.10">
    <property type="entry name" value="Translation factors"/>
    <property type="match status" value="2"/>
</dbReference>
<evidence type="ECO:0000313" key="8">
    <source>
        <dbReference type="EMBL" id="KAA0022977.1"/>
    </source>
</evidence>
<gene>
    <name evidence="8" type="ORF">FOY51_10775</name>
</gene>
<sequence length="441" mass="46988">MHERSPRSEHQPDLLRLATAGSVDDGKSTLVGRLLYDTKSVLADQIDAVTRASVDKGLSTPDLSLLVDGLRAEREQGITIDVAYRYFATPTRSFVLADTPGHVQYTRNTVSGASTAQLVILLVDARKGVIEQTRRHAAVLALLGVPKLVLAVNKIDLVEDPATVFAQISAEFNSLTSTLGWSTEDVTEIPVSALHGDNVASRSENTPYYTGPSLIEHLESVPVDADSAGRHSLGLRFPVQYVIRPRTAEYPDYRGYAGQVAAGSVSPGDEVVVLPSGIRTTVERVDTPDGELDSAQVGRSVTLILADEVDISRGDTIASPADAPEPIGEFDATVCWLAEKGLRPGARVLLKHGTKTTQAIVGTLVDRFDEQNLSSDPDPETLELNDIGRISIRVAEPIVADDYAVNRHTGSFLLIDPAGGNTLAAGLVGDVLSSVEVGKSA</sequence>
<dbReference type="InterPro" id="IPR000795">
    <property type="entry name" value="T_Tr_GTP-bd_dom"/>
</dbReference>
<dbReference type="AlphaFoldDB" id="A0A5A7SE53"/>
<dbReference type="FunFam" id="3.40.50.300:FF:000119">
    <property type="entry name" value="Sulfate adenylyltransferase subunit 1"/>
    <property type="match status" value="1"/>
</dbReference>
<dbReference type="GO" id="GO:0005524">
    <property type="term" value="F:ATP binding"/>
    <property type="evidence" value="ECO:0007669"/>
    <property type="project" value="UniProtKB-KW"/>
</dbReference>
<dbReference type="CDD" id="cd03695">
    <property type="entry name" value="CysN_NodQ_II"/>
    <property type="match status" value="1"/>
</dbReference>
<keyword evidence="3 8" id="KW-0548">Nucleotidyltransferase</keyword>
<dbReference type="RefSeq" id="WP_149430236.1">
    <property type="nucleotide sequence ID" value="NZ_VLNY01000004.1"/>
</dbReference>
<proteinExistence type="predicted"/>
<evidence type="ECO:0000256" key="2">
    <source>
        <dbReference type="ARBA" id="ARBA00022679"/>
    </source>
</evidence>
<dbReference type="Gene3D" id="3.40.50.300">
    <property type="entry name" value="P-loop containing nucleotide triphosphate hydrolases"/>
    <property type="match status" value="1"/>
</dbReference>
<evidence type="ECO:0000256" key="5">
    <source>
        <dbReference type="ARBA" id="ARBA00022840"/>
    </source>
</evidence>
<dbReference type="EC" id="2.7.7.4" evidence="1"/>
<keyword evidence="5" id="KW-0067">ATP-binding</keyword>
<dbReference type="InterPro" id="IPR009000">
    <property type="entry name" value="Transl_B-barrel_sf"/>
</dbReference>
<evidence type="ECO:0000256" key="4">
    <source>
        <dbReference type="ARBA" id="ARBA00022741"/>
    </source>
</evidence>
<comment type="caution">
    <text evidence="8">The sequence shown here is derived from an EMBL/GenBank/DDBJ whole genome shotgun (WGS) entry which is preliminary data.</text>
</comment>
<dbReference type="EMBL" id="VLNY01000004">
    <property type="protein sequence ID" value="KAA0022977.1"/>
    <property type="molecule type" value="Genomic_DNA"/>
</dbReference>
<name>A0A5A7SE53_9NOCA</name>
<keyword evidence="4" id="KW-0547">Nucleotide-binding</keyword>
<accession>A0A5A7SE53</accession>
<organism evidence="8 9">
    <name type="scientific">Antrihabitans cavernicola</name>
    <dbReference type="NCBI Taxonomy" id="2495913"/>
    <lineage>
        <taxon>Bacteria</taxon>
        <taxon>Bacillati</taxon>
        <taxon>Actinomycetota</taxon>
        <taxon>Actinomycetes</taxon>
        <taxon>Mycobacteriales</taxon>
        <taxon>Nocardiaceae</taxon>
        <taxon>Antrihabitans</taxon>
    </lineage>
</organism>
<dbReference type="GO" id="GO:0005525">
    <property type="term" value="F:GTP binding"/>
    <property type="evidence" value="ECO:0007669"/>
    <property type="project" value="UniProtKB-KW"/>
</dbReference>
<evidence type="ECO:0000256" key="6">
    <source>
        <dbReference type="ARBA" id="ARBA00023134"/>
    </source>
</evidence>
<dbReference type="PANTHER" id="PTHR23115">
    <property type="entry name" value="TRANSLATION FACTOR"/>
    <property type="match status" value="1"/>
</dbReference>
<evidence type="ECO:0000259" key="7">
    <source>
        <dbReference type="PROSITE" id="PS51722"/>
    </source>
</evidence>
<dbReference type="InterPro" id="IPR031157">
    <property type="entry name" value="G_TR_CS"/>
</dbReference>